<organism evidence="2 3">
    <name type="scientific">Araneus ventricosus</name>
    <name type="common">Orbweaver spider</name>
    <name type="synonym">Epeira ventricosa</name>
    <dbReference type="NCBI Taxonomy" id="182803"/>
    <lineage>
        <taxon>Eukaryota</taxon>
        <taxon>Metazoa</taxon>
        <taxon>Ecdysozoa</taxon>
        <taxon>Arthropoda</taxon>
        <taxon>Chelicerata</taxon>
        <taxon>Arachnida</taxon>
        <taxon>Araneae</taxon>
        <taxon>Araneomorphae</taxon>
        <taxon>Entelegynae</taxon>
        <taxon>Araneoidea</taxon>
        <taxon>Araneidae</taxon>
        <taxon>Araneus</taxon>
    </lineage>
</organism>
<keyword evidence="1" id="KW-0812">Transmembrane</keyword>
<keyword evidence="1" id="KW-0472">Membrane</keyword>
<evidence type="ECO:0000256" key="1">
    <source>
        <dbReference type="SAM" id="Phobius"/>
    </source>
</evidence>
<dbReference type="Proteomes" id="UP000499080">
    <property type="component" value="Unassembled WGS sequence"/>
</dbReference>
<reference evidence="2 3" key="1">
    <citation type="journal article" date="2019" name="Sci. Rep.">
        <title>Orb-weaving spider Araneus ventricosus genome elucidates the spidroin gene catalogue.</title>
        <authorList>
            <person name="Kono N."/>
            <person name="Nakamura H."/>
            <person name="Ohtoshi R."/>
            <person name="Moran D.A.P."/>
            <person name="Shinohara A."/>
            <person name="Yoshida Y."/>
            <person name="Fujiwara M."/>
            <person name="Mori M."/>
            <person name="Tomita M."/>
            <person name="Arakawa K."/>
        </authorList>
    </citation>
    <scope>NUCLEOTIDE SEQUENCE [LARGE SCALE GENOMIC DNA]</scope>
</reference>
<accession>A0A4Y2C7R6</accession>
<evidence type="ECO:0000313" key="3">
    <source>
        <dbReference type="Proteomes" id="UP000499080"/>
    </source>
</evidence>
<name>A0A4Y2C7R6_ARAVE</name>
<dbReference type="EMBL" id="BGPR01000156">
    <property type="protein sequence ID" value="GBM00403.1"/>
    <property type="molecule type" value="Genomic_DNA"/>
</dbReference>
<proteinExistence type="predicted"/>
<gene>
    <name evidence="2" type="ORF">AVEN_179216_1</name>
</gene>
<comment type="caution">
    <text evidence="2">The sequence shown here is derived from an EMBL/GenBank/DDBJ whole genome shotgun (WGS) entry which is preliminary data.</text>
</comment>
<dbReference type="AlphaFoldDB" id="A0A4Y2C7R6"/>
<keyword evidence="3" id="KW-1185">Reference proteome</keyword>
<evidence type="ECO:0000313" key="2">
    <source>
        <dbReference type="EMBL" id="GBM00403.1"/>
    </source>
</evidence>
<protein>
    <submittedName>
        <fullName evidence="2">Uncharacterized protein</fullName>
    </submittedName>
</protein>
<feature type="transmembrane region" description="Helical" evidence="1">
    <location>
        <begin position="72"/>
        <end position="95"/>
    </location>
</feature>
<keyword evidence="1" id="KW-1133">Transmembrane helix</keyword>
<sequence>MEIQTFRPQQSNSHRISVLTTGFGTTHSKWCGTELSRMSIFMVRRRNSNTVESLLSDNNGTSSMPGERLFWIIHYVSLGLLCSWLVMPCVGIAAFEVCRYVFRSIDSD</sequence>